<dbReference type="InterPro" id="IPR035903">
    <property type="entry name" value="HesB-like_dom_sf"/>
</dbReference>
<dbReference type="GO" id="GO:0051537">
    <property type="term" value="F:2 iron, 2 sulfur cluster binding"/>
    <property type="evidence" value="ECO:0007669"/>
    <property type="project" value="TreeGrafter"/>
</dbReference>
<accession>A0AAW7X5K2</accession>
<dbReference type="InterPro" id="IPR000361">
    <property type="entry name" value="ATAP_core_dom"/>
</dbReference>
<dbReference type="PANTHER" id="PTHR10072:SF41">
    <property type="entry name" value="IRON-SULFUR CLUSTER ASSEMBLY 1 HOMOLOG, MITOCHONDRIAL"/>
    <property type="match status" value="1"/>
</dbReference>
<comment type="similarity">
    <text evidence="1">Belongs to the HesB/IscA family.</text>
</comment>
<evidence type="ECO:0000256" key="1">
    <source>
        <dbReference type="ARBA" id="ARBA00006718"/>
    </source>
</evidence>
<dbReference type="PANTHER" id="PTHR10072">
    <property type="entry name" value="IRON-SULFUR CLUSTER ASSEMBLY PROTEIN"/>
    <property type="match status" value="1"/>
</dbReference>
<dbReference type="InterPro" id="IPR016092">
    <property type="entry name" value="ATAP"/>
</dbReference>
<dbReference type="InterPro" id="IPR050322">
    <property type="entry name" value="Fe-S_cluster_asmbl/transfer"/>
</dbReference>
<dbReference type="GO" id="GO:0016226">
    <property type="term" value="P:iron-sulfur cluster assembly"/>
    <property type="evidence" value="ECO:0007669"/>
    <property type="project" value="InterPro"/>
</dbReference>
<evidence type="ECO:0000313" key="4">
    <source>
        <dbReference type="Proteomes" id="UP001169760"/>
    </source>
</evidence>
<protein>
    <submittedName>
        <fullName evidence="3">Iron-sulfur cluster assembly accessory protein</fullName>
    </submittedName>
</protein>
<reference evidence="3" key="1">
    <citation type="submission" date="2023-07" db="EMBL/GenBank/DDBJ databases">
        <title>Genome content predicts the carbon catabolic preferences of heterotrophic bacteria.</title>
        <authorList>
            <person name="Gralka M."/>
        </authorList>
    </citation>
    <scope>NUCLEOTIDE SEQUENCE</scope>
    <source>
        <strain evidence="3">I3M17_2</strain>
    </source>
</reference>
<evidence type="ECO:0000259" key="2">
    <source>
        <dbReference type="Pfam" id="PF01521"/>
    </source>
</evidence>
<dbReference type="RefSeq" id="WP_011467900.1">
    <property type="nucleotide sequence ID" value="NZ_CP123764.1"/>
</dbReference>
<dbReference type="NCBIfam" id="TIGR00049">
    <property type="entry name" value="iron-sulfur cluster assembly accessory protein"/>
    <property type="match status" value="1"/>
</dbReference>
<dbReference type="SUPFAM" id="SSF89360">
    <property type="entry name" value="HesB-like domain"/>
    <property type="match status" value="1"/>
</dbReference>
<comment type="caution">
    <text evidence="3">The sequence shown here is derived from an EMBL/GenBank/DDBJ whole genome shotgun (WGS) entry which is preliminary data.</text>
</comment>
<proteinExistence type="inferred from homology"/>
<dbReference type="Gene3D" id="2.60.300.12">
    <property type="entry name" value="HesB-like domain"/>
    <property type="match status" value="1"/>
</dbReference>
<dbReference type="GeneID" id="98613094"/>
<dbReference type="EMBL" id="JAUOPB010000003">
    <property type="protein sequence ID" value="MDO6421916.1"/>
    <property type="molecule type" value="Genomic_DNA"/>
</dbReference>
<sequence>MSVETFSVSDAIQVTPAAAEHFAKQLKQSGKAAVRLSLKESGCTGFMYVIDEIDSPVDGDITITLPNDVTVFVDPAKLDAIKGTVVDYRLEGINRNLIMDNPNVKAACGCGESFNV</sequence>
<dbReference type="GO" id="GO:0005829">
    <property type="term" value="C:cytosol"/>
    <property type="evidence" value="ECO:0007669"/>
    <property type="project" value="TreeGrafter"/>
</dbReference>
<dbReference type="Proteomes" id="UP001169760">
    <property type="component" value="Unassembled WGS sequence"/>
</dbReference>
<feature type="domain" description="Core" evidence="2">
    <location>
        <begin position="12"/>
        <end position="112"/>
    </location>
</feature>
<dbReference type="Pfam" id="PF01521">
    <property type="entry name" value="Fe-S_biosyn"/>
    <property type="match status" value="1"/>
</dbReference>
<dbReference type="AlphaFoldDB" id="A0AAW7X5K2"/>
<organism evidence="3 4">
    <name type="scientific">Saccharophagus degradans</name>
    <dbReference type="NCBI Taxonomy" id="86304"/>
    <lineage>
        <taxon>Bacteria</taxon>
        <taxon>Pseudomonadati</taxon>
        <taxon>Pseudomonadota</taxon>
        <taxon>Gammaproteobacteria</taxon>
        <taxon>Cellvibrionales</taxon>
        <taxon>Cellvibrionaceae</taxon>
        <taxon>Saccharophagus</taxon>
    </lineage>
</organism>
<name>A0AAW7X5K2_9GAMM</name>
<gene>
    <name evidence="3" type="ORF">Q4521_05480</name>
</gene>
<evidence type="ECO:0000313" key="3">
    <source>
        <dbReference type="EMBL" id="MDO6421916.1"/>
    </source>
</evidence>